<dbReference type="InterPro" id="IPR035919">
    <property type="entry name" value="EAL_sf"/>
</dbReference>
<evidence type="ECO:0000313" key="2">
    <source>
        <dbReference type="EMBL" id="MFL9840563.1"/>
    </source>
</evidence>
<dbReference type="PANTHER" id="PTHR33121">
    <property type="entry name" value="CYCLIC DI-GMP PHOSPHODIESTERASE PDEF"/>
    <property type="match status" value="1"/>
</dbReference>
<dbReference type="InterPro" id="IPR050706">
    <property type="entry name" value="Cyclic-di-GMP_PDE-like"/>
</dbReference>
<proteinExistence type="predicted"/>
<dbReference type="CDD" id="cd01948">
    <property type="entry name" value="EAL"/>
    <property type="match status" value="1"/>
</dbReference>
<dbReference type="RefSeq" id="WP_408077498.1">
    <property type="nucleotide sequence ID" value="NZ_JBELQC010000001.1"/>
</dbReference>
<dbReference type="PANTHER" id="PTHR33121:SF15">
    <property type="entry name" value="BLUE LIGHT- AND TEMPERATURE-REGULATED ANTIREPRESSOR BLUF"/>
    <property type="match status" value="1"/>
</dbReference>
<dbReference type="PROSITE" id="PS50883">
    <property type="entry name" value="EAL"/>
    <property type="match status" value="1"/>
</dbReference>
<feature type="domain" description="EAL" evidence="1">
    <location>
        <begin position="1"/>
        <end position="249"/>
    </location>
</feature>
<organism evidence="2 3">
    <name type="scientific">Sphingomonas plantiphila</name>
    <dbReference type="NCBI Taxonomy" id="3163295"/>
    <lineage>
        <taxon>Bacteria</taxon>
        <taxon>Pseudomonadati</taxon>
        <taxon>Pseudomonadota</taxon>
        <taxon>Alphaproteobacteria</taxon>
        <taxon>Sphingomonadales</taxon>
        <taxon>Sphingomonadaceae</taxon>
        <taxon>Sphingomonas</taxon>
    </lineage>
</organism>
<keyword evidence="3" id="KW-1185">Reference proteome</keyword>
<comment type="caution">
    <text evidence="2">The sequence shown here is derived from an EMBL/GenBank/DDBJ whole genome shotgun (WGS) entry which is preliminary data.</text>
</comment>
<accession>A0ABW8YKG7</accession>
<evidence type="ECO:0000259" key="1">
    <source>
        <dbReference type="PROSITE" id="PS50883"/>
    </source>
</evidence>
<evidence type="ECO:0000313" key="3">
    <source>
        <dbReference type="Proteomes" id="UP001629244"/>
    </source>
</evidence>
<dbReference type="SUPFAM" id="SSF141868">
    <property type="entry name" value="EAL domain-like"/>
    <property type="match status" value="1"/>
</dbReference>
<dbReference type="Gene3D" id="3.20.20.450">
    <property type="entry name" value="EAL domain"/>
    <property type="match status" value="1"/>
</dbReference>
<dbReference type="Proteomes" id="UP001629244">
    <property type="component" value="Unassembled WGS sequence"/>
</dbReference>
<dbReference type="Pfam" id="PF00563">
    <property type="entry name" value="EAL"/>
    <property type="match status" value="1"/>
</dbReference>
<dbReference type="InterPro" id="IPR001633">
    <property type="entry name" value="EAL_dom"/>
</dbReference>
<gene>
    <name evidence="2" type="ORF">ABS767_06265</name>
</gene>
<dbReference type="SMART" id="SM00052">
    <property type="entry name" value="EAL"/>
    <property type="match status" value="1"/>
</dbReference>
<sequence>MQTQALQMIDEDPDFQLHMAFQPIWDARLGEVYAYEALARGPHGEMAAEVLAQVTPETRYAFDQQCRVAAITQAVQAGILKTTARLAINFFPDVISDPFADSERTMQVAKETGFPAERLMFEFGEHDRIDACRMADTIAAHRKMHMQTVFDDFGSGDVGLALLSRFTPDAIKLDPALIRGLASSWSRRLLVEKMIEMARLRAVRLIAEGVETRADYEKLLALGVRYFQGYFIAHPRVGVLENPRLRPAA</sequence>
<reference evidence="2 3" key="1">
    <citation type="submission" date="2024-06" db="EMBL/GenBank/DDBJ databases">
        <authorList>
            <person name="Kaempfer P."/>
            <person name="Viver T."/>
        </authorList>
    </citation>
    <scope>NUCLEOTIDE SEQUENCE [LARGE SCALE GENOMIC DNA]</scope>
    <source>
        <strain evidence="2 3">ST-64</strain>
    </source>
</reference>
<dbReference type="EMBL" id="JBELQC010000001">
    <property type="protein sequence ID" value="MFL9840563.1"/>
    <property type="molecule type" value="Genomic_DNA"/>
</dbReference>
<protein>
    <submittedName>
        <fullName evidence="2">EAL domain-containing protein</fullName>
    </submittedName>
</protein>
<name>A0ABW8YKG7_9SPHN</name>